<organism evidence="8 9">
    <name type="scientific">Amycolatopsis sulphurea</name>
    <dbReference type="NCBI Taxonomy" id="76022"/>
    <lineage>
        <taxon>Bacteria</taxon>
        <taxon>Bacillati</taxon>
        <taxon>Actinomycetota</taxon>
        <taxon>Actinomycetes</taxon>
        <taxon>Pseudonocardiales</taxon>
        <taxon>Pseudonocardiaceae</taxon>
        <taxon>Amycolatopsis</taxon>
    </lineage>
</organism>
<protein>
    <submittedName>
        <fullName evidence="8">TetR family transcriptional regulator</fullName>
    </submittedName>
</protein>
<dbReference type="GO" id="GO:0000976">
    <property type="term" value="F:transcription cis-regulatory region binding"/>
    <property type="evidence" value="ECO:0007669"/>
    <property type="project" value="TreeGrafter"/>
</dbReference>
<evidence type="ECO:0000259" key="7">
    <source>
        <dbReference type="PROSITE" id="PS50977"/>
    </source>
</evidence>
<accession>A0A2A9G1A4</accession>
<feature type="domain" description="HTH tetR-type" evidence="7">
    <location>
        <begin position="19"/>
        <end position="79"/>
    </location>
</feature>
<keyword evidence="1" id="KW-0678">Repressor</keyword>
<dbReference type="PRINTS" id="PR00400">
    <property type="entry name" value="TETREPRESSOR"/>
</dbReference>
<dbReference type="Pfam" id="PF02909">
    <property type="entry name" value="TetR_C_1"/>
    <property type="match status" value="1"/>
</dbReference>
<dbReference type="SUPFAM" id="SSF48498">
    <property type="entry name" value="Tetracyclin repressor-like, C-terminal domain"/>
    <property type="match status" value="1"/>
</dbReference>
<gene>
    <name evidence="8" type="ORF">ATK36_0257</name>
</gene>
<evidence type="ECO:0000313" key="9">
    <source>
        <dbReference type="Proteomes" id="UP000243542"/>
    </source>
</evidence>
<dbReference type="InterPro" id="IPR001647">
    <property type="entry name" value="HTH_TetR"/>
</dbReference>
<evidence type="ECO:0000256" key="3">
    <source>
        <dbReference type="ARBA" id="ARBA00023125"/>
    </source>
</evidence>
<keyword evidence="9" id="KW-1185">Reference proteome</keyword>
<reference evidence="8 9" key="1">
    <citation type="submission" date="2017-10" db="EMBL/GenBank/DDBJ databases">
        <title>Sequencing the genomes of 1000 actinobacteria strains.</title>
        <authorList>
            <person name="Klenk H.-P."/>
        </authorList>
    </citation>
    <scope>NUCLEOTIDE SEQUENCE [LARGE SCALE GENOMIC DNA]</scope>
    <source>
        <strain evidence="8 9">DSM 46092</strain>
    </source>
</reference>
<dbReference type="GO" id="GO:0003700">
    <property type="term" value="F:DNA-binding transcription factor activity"/>
    <property type="evidence" value="ECO:0007669"/>
    <property type="project" value="TreeGrafter"/>
</dbReference>
<feature type="compositionally biased region" description="Polar residues" evidence="6">
    <location>
        <begin position="174"/>
        <end position="190"/>
    </location>
</feature>
<keyword evidence="2" id="KW-0805">Transcription regulation</keyword>
<dbReference type="InterPro" id="IPR050109">
    <property type="entry name" value="HTH-type_TetR-like_transc_reg"/>
</dbReference>
<keyword evidence="3 5" id="KW-0238">DNA-binding</keyword>
<dbReference type="EMBL" id="PDJK01000001">
    <property type="protein sequence ID" value="PFG56736.1"/>
    <property type="molecule type" value="Genomic_DNA"/>
</dbReference>
<evidence type="ECO:0000256" key="6">
    <source>
        <dbReference type="SAM" id="MobiDB-lite"/>
    </source>
</evidence>
<proteinExistence type="predicted"/>
<dbReference type="GO" id="GO:0045892">
    <property type="term" value="P:negative regulation of DNA-templated transcription"/>
    <property type="evidence" value="ECO:0007669"/>
    <property type="project" value="InterPro"/>
</dbReference>
<feature type="DNA-binding region" description="H-T-H motif" evidence="5">
    <location>
        <begin position="42"/>
        <end position="61"/>
    </location>
</feature>
<dbReference type="PANTHER" id="PTHR30055">
    <property type="entry name" value="HTH-TYPE TRANSCRIPTIONAL REGULATOR RUTR"/>
    <property type="match status" value="1"/>
</dbReference>
<evidence type="ECO:0000256" key="4">
    <source>
        <dbReference type="ARBA" id="ARBA00023163"/>
    </source>
</evidence>
<dbReference type="PRINTS" id="PR00455">
    <property type="entry name" value="HTHTETR"/>
</dbReference>
<dbReference type="Pfam" id="PF00440">
    <property type="entry name" value="TetR_N"/>
    <property type="match status" value="1"/>
</dbReference>
<dbReference type="PANTHER" id="PTHR30055:SF151">
    <property type="entry name" value="TRANSCRIPTIONAL REGULATORY PROTEIN"/>
    <property type="match status" value="1"/>
</dbReference>
<dbReference type="AlphaFoldDB" id="A0A2A9G1A4"/>
<sequence length="223" mass="24540">MPESRPHPAPPRKRAPRGTLDRVRVLLAATAIMAEEGTEAVTIRRIADELDVRPMALYTYFRSKDEVLAGIYTRLLAEIDLPVADEGPDGIRAVMHAYYELLIEHAALARIHLAADHYGQGDLRVSEKLHGFLLARGLDDRAATELVATLVRFTIGSALLRPLPNLPEEDPQAWRNSQRDTQVVSASDRSPSPAPGTGLPDFTGDEFFEHGLDLILAGVPPRK</sequence>
<evidence type="ECO:0000256" key="5">
    <source>
        <dbReference type="PROSITE-ProRule" id="PRU00335"/>
    </source>
</evidence>
<comment type="caution">
    <text evidence="8">The sequence shown here is derived from an EMBL/GenBank/DDBJ whole genome shotgun (WGS) entry which is preliminary data.</text>
</comment>
<keyword evidence="4" id="KW-0804">Transcription</keyword>
<dbReference type="InterPro" id="IPR036271">
    <property type="entry name" value="Tet_transcr_reg_TetR-rel_C_sf"/>
</dbReference>
<dbReference type="GO" id="GO:0046677">
    <property type="term" value="P:response to antibiotic"/>
    <property type="evidence" value="ECO:0007669"/>
    <property type="project" value="InterPro"/>
</dbReference>
<dbReference type="PROSITE" id="PS50977">
    <property type="entry name" value="HTH_TETR_2"/>
    <property type="match status" value="1"/>
</dbReference>
<feature type="region of interest" description="Disordered" evidence="6">
    <location>
        <begin position="169"/>
        <end position="205"/>
    </location>
</feature>
<evidence type="ECO:0000313" key="8">
    <source>
        <dbReference type="EMBL" id="PFG56736.1"/>
    </source>
</evidence>
<evidence type="ECO:0000256" key="2">
    <source>
        <dbReference type="ARBA" id="ARBA00023015"/>
    </source>
</evidence>
<evidence type="ECO:0000256" key="1">
    <source>
        <dbReference type="ARBA" id="ARBA00022491"/>
    </source>
</evidence>
<name>A0A2A9G1A4_9PSEU</name>
<dbReference type="InterPro" id="IPR003012">
    <property type="entry name" value="Tet_transcr_reg_TetR"/>
</dbReference>
<dbReference type="InterPro" id="IPR004111">
    <property type="entry name" value="Repressor_TetR_C"/>
</dbReference>
<dbReference type="InterPro" id="IPR009057">
    <property type="entry name" value="Homeodomain-like_sf"/>
</dbReference>
<dbReference type="Proteomes" id="UP000243542">
    <property type="component" value="Unassembled WGS sequence"/>
</dbReference>
<dbReference type="SUPFAM" id="SSF46689">
    <property type="entry name" value="Homeodomain-like"/>
    <property type="match status" value="1"/>
</dbReference>
<dbReference type="Gene3D" id="1.10.357.10">
    <property type="entry name" value="Tetracycline Repressor, domain 2"/>
    <property type="match status" value="1"/>
</dbReference>